<sequence length="42" mass="4574">PDLTFEILLGVDEGSVEVKVTATDKAGNKAEKIIHVTYQKES</sequence>
<gene>
    <name evidence="1" type="ORF">UX69_C0004G0027</name>
</gene>
<proteinExistence type="predicted"/>
<protein>
    <submittedName>
        <fullName evidence="1">Uncharacterized protein</fullName>
    </submittedName>
</protein>
<reference evidence="1 2" key="1">
    <citation type="journal article" date="2015" name="Nature">
        <title>rRNA introns, odd ribosomes, and small enigmatic genomes across a large radiation of phyla.</title>
        <authorList>
            <person name="Brown C.T."/>
            <person name="Hug L.A."/>
            <person name="Thomas B.C."/>
            <person name="Sharon I."/>
            <person name="Castelle C.J."/>
            <person name="Singh A."/>
            <person name="Wilkins M.J."/>
            <person name="Williams K.H."/>
            <person name="Banfield J.F."/>
        </authorList>
    </citation>
    <scope>NUCLEOTIDE SEQUENCE [LARGE SCALE GENOMIC DNA]</scope>
</reference>
<name>A0A0G1QWG8_UNCKA</name>
<dbReference type="Proteomes" id="UP000033946">
    <property type="component" value="Unassembled WGS sequence"/>
</dbReference>
<dbReference type="InterPro" id="IPR013783">
    <property type="entry name" value="Ig-like_fold"/>
</dbReference>
<accession>A0A0G1QWG8</accession>
<comment type="caution">
    <text evidence="1">The sequence shown here is derived from an EMBL/GenBank/DDBJ whole genome shotgun (WGS) entry which is preliminary data.</text>
</comment>
<organism evidence="1 2">
    <name type="scientific">candidate division WWE3 bacterium GW2011_GWA2_46_9</name>
    <dbReference type="NCBI Taxonomy" id="1619111"/>
    <lineage>
        <taxon>Bacteria</taxon>
        <taxon>Katanobacteria</taxon>
    </lineage>
</organism>
<dbReference type="AlphaFoldDB" id="A0A0G1QWG8"/>
<dbReference type="Gene3D" id="2.60.40.10">
    <property type="entry name" value="Immunoglobulins"/>
    <property type="match status" value="1"/>
</dbReference>
<evidence type="ECO:0000313" key="1">
    <source>
        <dbReference type="EMBL" id="KKU49252.1"/>
    </source>
</evidence>
<evidence type="ECO:0000313" key="2">
    <source>
        <dbReference type="Proteomes" id="UP000033946"/>
    </source>
</evidence>
<feature type="non-terminal residue" evidence="1">
    <location>
        <position position="1"/>
    </location>
</feature>
<dbReference type="EMBL" id="LCNE01000004">
    <property type="protein sequence ID" value="KKU49252.1"/>
    <property type="molecule type" value="Genomic_DNA"/>
</dbReference>